<evidence type="ECO:0000313" key="2">
    <source>
        <dbReference type="EMBL" id="KQL48337.1"/>
    </source>
</evidence>
<sequence length="292" mass="31298">MTYNNNIMQSQLQPHISGAMGQTNAMFQPGYANTNAHEVQYWNQGGHSPAAQTPTYGLSYGGGIGGTQAMFQPGFANTNVQEVRQLNSGYAAPQQQGFQQTQMNSYQQTQPINYLHPHNTGYIQAQPSGYMQAQSTYQPSYGTATNSIFSPSFAGTNIQEVQQRNNTGYAGQGYTGQTGYTNNTGYSSQLGGSIFSPGFAGTNVQEVRQLNQGGTASAGIMSSGYGLYPQQQQQQQQQQAQQSYQSYGSSIGTGSQSMYSPGFAGTNVQEVRSLNNGGQMTAHTGSIFPGMM</sequence>
<evidence type="ECO:0000313" key="3">
    <source>
        <dbReference type="Proteomes" id="UP000051063"/>
    </source>
</evidence>
<dbReference type="Proteomes" id="UP000051063">
    <property type="component" value="Unassembled WGS sequence"/>
</dbReference>
<dbReference type="RefSeq" id="WP_055742616.1">
    <property type="nucleotide sequence ID" value="NZ_LJJB01000007.1"/>
</dbReference>
<reference evidence="2 3" key="1">
    <citation type="submission" date="2015-09" db="EMBL/GenBank/DDBJ databases">
        <title>Genome sequencing project for genomic taxonomy and phylogenomics of Bacillus-like bacteria.</title>
        <authorList>
            <person name="Liu B."/>
            <person name="Wang J."/>
            <person name="Zhu Y."/>
            <person name="Liu G."/>
            <person name="Chen Q."/>
            <person name="Chen Z."/>
            <person name="Lan J."/>
            <person name="Che J."/>
            <person name="Ge C."/>
            <person name="Shi H."/>
            <person name="Pan Z."/>
            <person name="Liu X."/>
        </authorList>
    </citation>
    <scope>NUCLEOTIDE SEQUENCE [LARGE SCALE GENOMIC DNA]</scope>
    <source>
        <strain evidence="2 3">DSM 8552</strain>
    </source>
</reference>
<evidence type="ECO:0000256" key="1">
    <source>
        <dbReference type="SAM" id="MobiDB-lite"/>
    </source>
</evidence>
<feature type="region of interest" description="Disordered" evidence="1">
    <location>
        <begin position="228"/>
        <end position="251"/>
    </location>
</feature>
<gene>
    <name evidence="2" type="ORF">AN963_00500</name>
</gene>
<dbReference type="EMBL" id="LJJB01000007">
    <property type="protein sequence ID" value="KQL48337.1"/>
    <property type="molecule type" value="Genomic_DNA"/>
</dbReference>
<keyword evidence="3" id="KW-1185">Reference proteome</keyword>
<accession>A0ABR5N9W3</accession>
<protein>
    <submittedName>
        <fullName evidence="2">Uncharacterized protein</fullName>
    </submittedName>
</protein>
<proteinExistence type="predicted"/>
<name>A0ABR5N9W3_BRECH</name>
<comment type="caution">
    <text evidence="2">The sequence shown here is derived from an EMBL/GenBank/DDBJ whole genome shotgun (WGS) entry which is preliminary data.</text>
</comment>
<organism evidence="2 3">
    <name type="scientific">Brevibacillus choshinensis</name>
    <dbReference type="NCBI Taxonomy" id="54911"/>
    <lineage>
        <taxon>Bacteria</taxon>
        <taxon>Bacillati</taxon>
        <taxon>Bacillota</taxon>
        <taxon>Bacilli</taxon>
        <taxon>Bacillales</taxon>
        <taxon>Paenibacillaceae</taxon>
        <taxon>Brevibacillus</taxon>
    </lineage>
</organism>